<name>A0A316YTK3_9BASI</name>
<dbReference type="FunCoup" id="A0A316YTK3">
    <property type="interactions" value="203"/>
</dbReference>
<dbReference type="NCBIfam" id="TIGR01460">
    <property type="entry name" value="HAD-SF-IIA"/>
    <property type="match status" value="1"/>
</dbReference>
<sequence>MFRRPVLRSCGARPRVWVAPPATARAFTPTARSCRSDPTHPASEPDASRPLAFAFDIDGVLKAGNTVLDAARRALAILEGNNPLGRRVPYIFITNGGGPSEVDRAKNLSKNFGLEVKPDQVIQAHTVLQSLTKRFGNKPVLMIGGPDYPPGASRTVMNGYGFEDVYTAHDVHAWAPSSWPFSRVPEAQKAALRHADFSKVKFSAVLVFHDSRDWGRDIQYICDVLRSPAGTFGVVGDDTHPQPFLAFTHADLLWGNDFSAARFGQGAFQTAVRAVYEETSGRKLEATTFGKPQQLTYEYANELVKNQLSVADDVRPSVWMVGDNPASDIAGANNFGWKSALVRTGVYRDAAGPPAHKPTVLVDDVEVAVRTALKREWGVDM</sequence>
<dbReference type="InterPro" id="IPR050324">
    <property type="entry name" value="CDP-alcohol_PTase-I"/>
</dbReference>
<dbReference type="AlphaFoldDB" id="A0A316YTK3"/>
<dbReference type="GeneID" id="37043297"/>
<dbReference type="PANTHER" id="PTHR14269">
    <property type="entry name" value="CDP-DIACYLGLYCEROL--GLYCEROL-3-PHOSPHATE 3-PHOSPHATIDYLTRANSFERASE-RELATED"/>
    <property type="match status" value="1"/>
</dbReference>
<dbReference type="Proteomes" id="UP000245768">
    <property type="component" value="Unassembled WGS sequence"/>
</dbReference>
<dbReference type="InterPro" id="IPR006353">
    <property type="entry name" value="HAD-SF_hydro_IIA_CECR5"/>
</dbReference>
<dbReference type="InterPro" id="IPR036412">
    <property type="entry name" value="HAD-like_sf"/>
</dbReference>
<dbReference type="Pfam" id="PF13344">
    <property type="entry name" value="Hydrolase_6"/>
    <property type="match status" value="1"/>
</dbReference>
<dbReference type="RefSeq" id="XP_025379574.1">
    <property type="nucleotide sequence ID" value="XM_025521381.1"/>
</dbReference>
<dbReference type="OrthoDB" id="10251048at2759"/>
<accession>A0A316YTK3</accession>
<dbReference type="SUPFAM" id="SSF56784">
    <property type="entry name" value="HAD-like"/>
    <property type="match status" value="1"/>
</dbReference>
<organism evidence="1 2">
    <name type="scientific">Acaromyces ingoldii</name>
    <dbReference type="NCBI Taxonomy" id="215250"/>
    <lineage>
        <taxon>Eukaryota</taxon>
        <taxon>Fungi</taxon>
        <taxon>Dikarya</taxon>
        <taxon>Basidiomycota</taxon>
        <taxon>Ustilaginomycotina</taxon>
        <taxon>Exobasidiomycetes</taxon>
        <taxon>Exobasidiales</taxon>
        <taxon>Cryptobasidiaceae</taxon>
        <taxon>Acaromyces</taxon>
    </lineage>
</organism>
<reference evidence="1" key="1">
    <citation type="journal article" date="2018" name="Mol. Biol. Evol.">
        <title>Broad Genomic Sampling Reveals a Smut Pathogenic Ancestry of the Fungal Clade Ustilaginomycotina.</title>
        <authorList>
            <person name="Kijpornyongpan T."/>
            <person name="Mondo S.J."/>
            <person name="Barry K."/>
            <person name="Sandor L."/>
            <person name="Lee J."/>
            <person name="Lipzen A."/>
            <person name="Pangilinan J."/>
            <person name="LaButti K."/>
            <person name="Hainaut M."/>
            <person name="Henrissat B."/>
            <person name="Grigoriev I.V."/>
            <person name="Spatafora J.W."/>
            <person name="Aime M.C."/>
        </authorList>
    </citation>
    <scope>NUCLEOTIDE SEQUENCE [LARGE SCALE GENOMIC DNA]</scope>
    <source>
        <strain evidence="1">MCA 4198</strain>
    </source>
</reference>
<dbReference type="Gene3D" id="3.40.50.1000">
    <property type="entry name" value="HAD superfamily/HAD-like"/>
    <property type="match status" value="2"/>
</dbReference>
<dbReference type="GO" id="GO:0016787">
    <property type="term" value="F:hydrolase activity"/>
    <property type="evidence" value="ECO:0007669"/>
    <property type="project" value="UniProtKB-KW"/>
</dbReference>
<dbReference type="InParanoid" id="A0A316YTK3"/>
<dbReference type="Pfam" id="PF13242">
    <property type="entry name" value="Hydrolase_like"/>
    <property type="match status" value="1"/>
</dbReference>
<keyword evidence="2" id="KW-1185">Reference proteome</keyword>
<dbReference type="NCBIfam" id="TIGR01456">
    <property type="entry name" value="CECR5"/>
    <property type="match status" value="1"/>
</dbReference>
<evidence type="ECO:0000313" key="1">
    <source>
        <dbReference type="EMBL" id="PWN92376.1"/>
    </source>
</evidence>
<gene>
    <name evidence="1" type="ORF">FA10DRAFT_266150</name>
</gene>
<evidence type="ECO:0000313" key="2">
    <source>
        <dbReference type="Proteomes" id="UP000245768"/>
    </source>
</evidence>
<dbReference type="GO" id="GO:0005739">
    <property type="term" value="C:mitochondrion"/>
    <property type="evidence" value="ECO:0007669"/>
    <property type="project" value="TreeGrafter"/>
</dbReference>
<dbReference type="STRING" id="215250.A0A316YTK3"/>
<keyword evidence="1" id="KW-0378">Hydrolase</keyword>
<dbReference type="InterPro" id="IPR023214">
    <property type="entry name" value="HAD_sf"/>
</dbReference>
<dbReference type="GO" id="GO:0046474">
    <property type="term" value="P:glycerophospholipid biosynthetic process"/>
    <property type="evidence" value="ECO:0007669"/>
    <property type="project" value="TreeGrafter"/>
</dbReference>
<protein>
    <submittedName>
        <fullName evidence="1">HAD-superfamily hydrolase</fullName>
    </submittedName>
</protein>
<proteinExistence type="predicted"/>
<dbReference type="PANTHER" id="PTHR14269:SF4">
    <property type="entry name" value="CAT EYE SYNDROME CRITICAL REGION PROTEIN 5"/>
    <property type="match status" value="1"/>
</dbReference>
<dbReference type="InterPro" id="IPR006357">
    <property type="entry name" value="HAD-SF_hydro_IIA"/>
</dbReference>
<dbReference type="EMBL" id="KZ819635">
    <property type="protein sequence ID" value="PWN92376.1"/>
    <property type="molecule type" value="Genomic_DNA"/>
</dbReference>